<dbReference type="OrthoDB" id="9776552at2"/>
<feature type="domain" description="Histidine kinase" evidence="13">
    <location>
        <begin position="468"/>
        <end position="577"/>
    </location>
</feature>
<dbReference type="SUPFAM" id="SSF55874">
    <property type="entry name" value="ATPase domain of HSP90 chaperone/DNA topoisomerase II/histidine kinase"/>
    <property type="match status" value="1"/>
</dbReference>
<keyword evidence="12" id="KW-1133">Transmembrane helix</keyword>
<evidence type="ECO:0000256" key="6">
    <source>
        <dbReference type="ARBA" id="ARBA00022679"/>
    </source>
</evidence>
<evidence type="ECO:0000256" key="10">
    <source>
        <dbReference type="ARBA" id="ARBA00023012"/>
    </source>
</evidence>
<dbReference type="InterPro" id="IPR010559">
    <property type="entry name" value="Sig_transdc_His_kin_internal"/>
</dbReference>
<keyword evidence="9" id="KW-0067">ATP-binding</keyword>
<evidence type="ECO:0000256" key="7">
    <source>
        <dbReference type="ARBA" id="ARBA00022741"/>
    </source>
</evidence>
<dbReference type="Gene3D" id="3.30.565.10">
    <property type="entry name" value="Histidine kinase-like ATPase, C-terminal domain"/>
    <property type="match status" value="1"/>
</dbReference>
<feature type="transmembrane region" description="Helical" evidence="12">
    <location>
        <begin position="12"/>
        <end position="33"/>
    </location>
</feature>
<dbReference type="Pfam" id="PF02518">
    <property type="entry name" value="HATPase_c"/>
    <property type="match status" value="1"/>
</dbReference>
<accession>A0A1M7QTH2</accession>
<keyword evidence="16" id="KW-1185">Reference proteome</keyword>
<dbReference type="PROSITE" id="PS50109">
    <property type="entry name" value="HIS_KIN"/>
    <property type="match status" value="1"/>
</dbReference>
<evidence type="ECO:0000256" key="9">
    <source>
        <dbReference type="ARBA" id="ARBA00022840"/>
    </source>
</evidence>
<evidence type="ECO:0000256" key="3">
    <source>
        <dbReference type="ARBA" id="ARBA00012438"/>
    </source>
</evidence>
<evidence type="ECO:0000259" key="13">
    <source>
        <dbReference type="PROSITE" id="PS50109"/>
    </source>
</evidence>
<evidence type="ECO:0000256" key="2">
    <source>
        <dbReference type="ARBA" id="ARBA00004651"/>
    </source>
</evidence>
<dbReference type="PROSITE" id="PS50885">
    <property type="entry name" value="HAMP"/>
    <property type="match status" value="1"/>
</dbReference>
<keyword evidence="6" id="KW-0808">Transferase</keyword>
<dbReference type="InterPro" id="IPR036890">
    <property type="entry name" value="HATPase_C_sf"/>
</dbReference>
<evidence type="ECO:0000256" key="1">
    <source>
        <dbReference type="ARBA" id="ARBA00000085"/>
    </source>
</evidence>
<evidence type="ECO:0000313" key="16">
    <source>
        <dbReference type="Proteomes" id="UP000184184"/>
    </source>
</evidence>
<dbReference type="EC" id="2.7.13.3" evidence="3"/>
<dbReference type="GO" id="GO:0000155">
    <property type="term" value="F:phosphorelay sensor kinase activity"/>
    <property type="evidence" value="ECO:0007669"/>
    <property type="project" value="InterPro"/>
</dbReference>
<evidence type="ECO:0000256" key="8">
    <source>
        <dbReference type="ARBA" id="ARBA00022777"/>
    </source>
</evidence>
<evidence type="ECO:0000313" key="15">
    <source>
        <dbReference type="EMBL" id="SHN34691.1"/>
    </source>
</evidence>
<dbReference type="PANTHER" id="PTHR34220">
    <property type="entry name" value="SENSOR HISTIDINE KINASE YPDA"/>
    <property type="match status" value="1"/>
</dbReference>
<dbReference type="Proteomes" id="UP000184184">
    <property type="component" value="Unassembled WGS sequence"/>
</dbReference>
<sequence>MYKWFQRSLQNQLIVFILLAVLLPLSILGIFSYSMANHLAKERSTISGQSSLKQLKTSLEFIVNDIDNMSVFLIGNEDVQQYLKSNHKPVQQRWNINGFLSNLTFSKPYIANILIEPLNNNPNISTIPILTTDRDLSDYNLEHHWWSSRYSSRNSIESQQVISMFRPIRSTKDYKLIGYLSIYLDQQVIEEHLESVDFEWNGSTLLMNEGSVIASNDKQLPGSQDIAELYSLVDSNTNEQAITYEYNGNESTIITTTLSGVGWKLIGIIPFKEFTAQNRYFLLLTFISVIIAALLVIGLVLFFVRKVIGPLSSLTTAIQASDPGTDIRQLTSHSSDELGQLIISYNKLNERIRSLMNRIQKNESHKREVDLQALQAQINPHFLYNTLASIHWMALVSREANISKMVSALSSFLRFSLNKGNEYCTVEQELSHLFHYTQIQEIRYPDSFHLDVHIPHEVNQLYMLKLTLQPLIENSIIHGLLPSGDRQGEIKVVAEWDRTFLYLTVSDDGVGMSREKAKQLQEQFLADEKGEVVVGPNYGLRNVNLRLLLHYGSIARLRITSSPNRGTSIKFTIPLESR</sequence>
<evidence type="ECO:0000256" key="12">
    <source>
        <dbReference type="SAM" id="Phobius"/>
    </source>
</evidence>
<keyword evidence="7" id="KW-0547">Nucleotide-binding</keyword>
<feature type="domain" description="HAMP" evidence="14">
    <location>
        <begin position="305"/>
        <end position="357"/>
    </location>
</feature>
<dbReference type="RefSeq" id="WP_073203133.1">
    <property type="nucleotide sequence ID" value="NZ_FRCZ01000009.1"/>
</dbReference>
<dbReference type="PANTHER" id="PTHR34220:SF7">
    <property type="entry name" value="SENSOR HISTIDINE KINASE YPDA"/>
    <property type="match status" value="1"/>
</dbReference>
<feature type="transmembrane region" description="Helical" evidence="12">
    <location>
        <begin position="280"/>
        <end position="304"/>
    </location>
</feature>
<dbReference type="GO" id="GO:0005524">
    <property type="term" value="F:ATP binding"/>
    <property type="evidence" value="ECO:0007669"/>
    <property type="project" value="UniProtKB-KW"/>
</dbReference>
<evidence type="ECO:0000259" key="14">
    <source>
        <dbReference type="PROSITE" id="PS50885"/>
    </source>
</evidence>
<dbReference type="InterPro" id="IPR003594">
    <property type="entry name" value="HATPase_dom"/>
</dbReference>
<dbReference type="SMART" id="SM00387">
    <property type="entry name" value="HATPase_c"/>
    <property type="match status" value="1"/>
</dbReference>
<keyword evidence="11 12" id="KW-0472">Membrane</keyword>
<dbReference type="InterPro" id="IPR050640">
    <property type="entry name" value="Bact_2-comp_sensor_kinase"/>
</dbReference>
<proteinExistence type="predicted"/>
<dbReference type="STRING" id="1027249.SAMN05216179_3529"/>
<comment type="subcellular location">
    <subcellularLocation>
        <location evidence="2">Cell membrane</location>
        <topology evidence="2">Multi-pass membrane protein</topology>
    </subcellularLocation>
</comment>
<dbReference type="EMBL" id="FRCZ01000009">
    <property type="protein sequence ID" value="SHN34691.1"/>
    <property type="molecule type" value="Genomic_DNA"/>
</dbReference>
<dbReference type="Pfam" id="PF06580">
    <property type="entry name" value="His_kinase"/>
    <property type="match status" value="1"/>
</dbReference>
<dbReference type="InterPro" id="IPR005467">
    <property type="entry name" value="His_kinase_dom"/>
</dbReference>
<dbReference type="InterPro" id="IPR003660">
    <property type="entry name" value="HAMP_dom"/>
</dbReference>
<evidence type="ECO:0000256" key="11">
    <source>
        <dbReference type="ARBA" id="ARBA00023136"/>
    </source>
</evidence>
<dbReference type="GO" id="GO:0005886">
    <property type="term" value="C:plasma membrane"/>
    <property type="evidence" value="ECO:0007669"/>
    <property type="project" value="UniProtKB-SubCell"/>
</dbReference>
<comment type="catalytic activity">
    <reaction evidence="1">
        <text>ATP + protein L-histidine = ADP + protein N-phospho-L-histidine.</text>
        <dbReference type="EC" id="2.7.13.3"/>
    </reaction>
</comment>
<organism evidence="15 16">
    <name type="scientific">Gracilibacillus kekensis</name>
    <dbReference type="NCBI Taxonomy" id="1027249"/>
    <lineage>
        <taxon>Bacteria</taxon>
        <taxon>Bacillati</taxon>
        <taxon>Bacillota</taxon>
        <taxon>Bacilli</taxon>
        <taxon>Bacillales</taxon>
        <taxon>Bacillaceae</taxon>
        <taxon>Gracilibacillus</taxon>
    </lineage>
</organism>
<protein>
    <recommendedName>
        <fullName evidence="3">histidine kinase</fullName>
        <ecNumber evidence="3">2.7.13.3</ecNumber>
    </recommendedName>
</protein>
<reference evidence="15 16" key="1">
    <citation type="submission" date="2016-11" db="EMBL/GenBank/DDBJ databases">
        <authorList>
            <person name="Jaros S."/>
            <person name="Januszkiewicz K."/>
            <person name="Wedrychowicz H."/>
        </authorList>
    </citation>
    <scope>NUCLEOTIDE SEQUENCE [LARGE SCALE GENOMIC DNA]</scope>
    <source>
        <strain evidence="15 16">CGMCC 1.10681</strain>
    </source>
</reference>
<dbReference type="Gene3D" id="3.30.450.20">
    <property type="entry name" value="PAS domain"/>
    <property type="match status" value="1"/>
</dbReference>
<name>A0A1M7QTH2_9BACI</name>
<dbReference type="AlphaFoldDB" id="A0A1M7QTH2"/>
<evidence type="ECO:0000256" key="5">
    <source>
        <dbReference type="ARBA" id="ARBA00022553"/>
    </source>
</evidence>
<keyword evidence="4" id="KW-1003">Cell membrane</keyword>
<keyword evidence="10" id="KW-0902">Two-component regulatory system</keyword>
<keyword evidence="8 15" id="KW-0418">Kinase</keyword>
<keyword evidence="12" id="KW-0812">Transmembrane</keyword>
<keyword evidence="5" id="KW-0597">Phosphoprotein</keyword>
<evidence type="ECO:0000256" key="4">
    <source>
        <dbReference type="ARBA" id="ARBA00022475"/>
    </source>
</evidence>
<gene>
    <name evidence="15" type="ORF">SAMN05216179_3529</name>
</gene>